<evidence type="ECO:0000259" key="2">
    <source>
        <dbReference type="PROSITE" id="PS50089"/>
    </source>
</evidence>
<sequence length="260" mass="28036">MATCKTCSDPLTVTVDPEDSGDESSSAQQTQEVPDDLLLPCGCHFHWQCLLDQSPQVALSLTCPSCNTYLPQNTPGGASSTNPFRPVSQQNPILTTYTNEGGRQEDLDILPILTEEAFLSANPSARPAKALHTLASEGDVQGMLELLADVDADEEIDMSLVQLLSWTDPLNGGKSALHVALEARQEEVFWLLLWLASGVHGSTFPEAVTATADSLGLPRRTVPATEDIRFVKDEGGRTGADYCVELGAPWSNYVEMGLFN</sequence>
<accession>A0AAN6WZY1</accession>
<organism evidence="3 4">
    <name type="scientific">Podospora australis</name>
    <dbReference type="NCBI Taxonomy" id="1536484"/>
    <lineage>
        <taxon>Eukaryota</taxon>
        <taxon>Fungi</taxon>
        <taxon>Dikarya</taxon>
        <taxon>Ascomycota</taxon>
        <taxon>Pezizomycotina</taxon>
        <taxon>Sordariomycetes</taxon>
        <taxon>Sordariomycetidae</taxon>
        <taxon>Sordariales</taxon>
        <taxon>Podosporaceae</taxon>
        <taxon>Podospora</taxon>
    </lineage>
</organism>
<evidence type="ECO:0000313" key="3">
    <source>
        <dbReference type="EMBL" id="KAK4191081.1"/>
    </source>
</evidence>
<reference evidence="3" key="2">
    <citation type="submission" date="2023-05" db="EMBL/GenBank/DDBJ databases">
        <authorList>
            <consortium name="Lawrence Berkeley National Laboratory"/>
            <person name="Steindorff A."/>
            <person name="Hensen N."/>
            <person name="Bonometti L."/>
            <person name="Westerberg I."/>
            <person name="Brannstrom I.O."/>
            <person name="Guillou S."/>
            <person name="Cros-Aarteil S."/>
            <person name="Calhoun S."/>
            <person name="Haridas S."/>
            <person name="Kuo A."/>
            <person name="Mondo S."/>
            <person name="Pangilinan J."/>
            <person name="Riley R."/>
            <person name="Labutti K."/>
            <person name="Andreopoulos B."/>
            <person name="Lipzen A."/>
            <person name="Chen C."/>
            <person name="Yanf M."/>
            <person name="Daum C."/>
            <person name="Ng V."/>
            <person name="Clum A."/>
            <person name="Ohm R."/>
            <person name="Martin F."/>
            <person name="Silar P."/>
            <person name="Natvig D."/>
            <person name="Lalanne C."/>
            <person name="Gautier V."/>
            <person name="Ament-Velasquez S.L."/>
            <person name="Kruys A."/>
            <person name="Hutchinson M.I."/>
            <person name="Powell A.J."/>
            <person name="Barry K."/>
            <person name="Miller A.N."/>
            <person name="Grigoriev I.V."/>
            <person name="Debuchy R."/>
            <person name="Gladieux P."/>
            <person name="Thoren M.H."/>
            <person name="Johannesson H."/>
        </authorList>
    </citation>
    <scope>NUCLEOTIDE SEQUENCE</scope>
    <source>
        <strain evidence="3">PSN309</strain>
    </source>
</reference>
<comment type="caution">
    <text evidence="3">The sequence shown here is derived from an EMBL/GenBank/DDBJ whole genome shotgun (WGS) entry which is preliminary data.</text>
</comment>
<dbReference type="InterPro" id="IPR001841">
    <property type="entry name" value="Znf_RING"/>
</dbReference>
<dbReference type="PROSITE" id="PS50089">
    <property type="entry name" value="ZF_RING_2"/>
    <property type="match status" value="1"/>
</dbReference>
<dbReference type="GO" id="GO:0008270">
    <property type="term" value="F:zinc ion binding"/>
    <property type="evidence" value="ECO:0007669"/>
    <property type="project" value="UniProtKB-KW"/>
</dbReference>
<evidence type="ECO:0000256" key="1">
    <source>
        <dbReference type="PROSITE-ProRule" id="PRU00175"/>
    </source>
</evidence>
<dbReference type="InterPro" id="IPR013083">
    <property type="entry name" value="Znf_RING/FYVE/PHD"/>
</dbReference>
<protein>
    <recommendedName>
        <fullName evidence="2">RING-type domain-containing protein</fullName>
    </recommendedName>
</protein>
<keyword evidence="1" id="KW-0863">Zinc-finger</keyword>
<reference evidence="3" key="1">
    <citation type="journal article" date="2023" name="Mol. Phylogenet. Evol.">
        <title>Genome-scale phylogeny and comparative genomics of the fungal order Sordariales.</title>
        <authorList>
            <person name="Hensen N."/>
            <person name="Bonometti L."/>
            <person name="Westerberg I."/>
            <person name="Brannstrom I.O."/>
            <person name="Guillou S."/>
            <person name="Cros-Aarteil S."/>
            <person name="Calhoun S."/>
            <person name="Haridas S."/>
            <person name="Kuo A."/>
            <person name="Mondo S."/>
            <person name="Pangilinan J."/>
            <person name="Riley R."/>
            <person name="LaButti K."/>
            <person name="Andreopoulos B."/>
            <person name="Lipzen A."/>
            <person name="Chen C."/>
            <person name="Yan M."/>
            <person name="Daum C."/>
            <person name="Ng V."/>
            <person name="Clum A."/>
            <person name="Steindorff A."/>
            <person name="Ohm R.A."/>
            <person name="Martin F."/>
            <person name="Silar P."/>
            <person name="Natvig D.O."/>
            <person name="Lalanne C."/>
            <person name="Gautier V."/>
            <person name="Ament-Velasquez S.L."/>
            <person name="Kruys A."/>
            <person name="Hutchinson M.I."/>
            <person name="Powell A.J."/>
            <person name="Barry K."/>
            <person name="Miller A.N."/>
            <person name="Grigoriev I.V."/>
            <person name="Debuchy R."/>
            <person name="Gladieux P."/>
            <person name="Hiltunen Thoren M."/>
            <person name="Johannesson H."/>
        </authorList>
    </citation>
    <scope>NUCLEOTIDE SEQUENCE</scope>
    <source>
        <strain evidence="3">PSN309</strain>
    </source>
</reference>
<dbReference type="Proteomes" id="UP001302126">
    <property type="component" value="Unassembled WGS sequence"/>
</dbReference>
<dbReference type="EMBL" id="MU864361">
    <property type="protein sequence ID" value="KAK4191081.1"/>
    <property type="molecule type" value="Genomic_DNA"/>
</dbReference>
<gene>
    <name evidence="3" type="ORF">QBC35DRAFT_426907</name>
</gene>
<name>A0AAN6WZY1_9PEZI</name>
<dbReference type="AlphaFoldDB" id="A0AAN6WZY1"/>
<proteinExistence type="predicted"/>
<keyword evidence="1" id="KW-0862">Zinc</keyword>
<dbReference type="Gene3D" id="3.30.40.10">
    <property type="entry name" value="Zinc/RING finger domain, C3HC4 (zinc finger)"/>
    <property type="match status" value="1"/>
</dbReference>
<dbReference type="CDD" id="cd16448">
    <property type="entry name" value="RING-H2"/>
    <property type="match status" value="1"/>
</dbReference>
<keyword evidence="4" id="KW-1185">Reference proteome</keyword>
<keyword evidence="1" id="KW-0479">Metal-binding</keyword>
<evidence type="ECO:0000313" key="4">
    <source>
        <dbReference type="Proteomes" id="UP001302126"/>
    </source>
</evidence>
<feature type="domain" description="RING-type" evidence="2">
    <location>
        <begin position="4"/>
        <end position="67"/>
    </location>
</feature>